<protein>
    <submittedName>
        <fullName evidence="2">Uncharacterized protein</fullName>
    </submittedName>
</protein>
<feature type="compositionally biased region" description="Polar residues" evidence="1">
    <location>
        <begin position="369"/>
        <end position="386"/>
    </location>
</feature>
<dbReference type="OrthoDB" id="10635731at2759"/>
<organism evidence="2 3">
    <name type="scientific">Botryosphaeria dothidea</name>
    <dbReference type="NCBI Taxonomy" id="55169"/>
    <lineage>
        <taxon>Eukaryota</taxon>
        <taxon>Fungi</taxon>
        <taxon>Dikarya</taxon>
        <taxon>Ascomycota</taxon>
        <taxon>Pezizomycotina</taxon>
        <taxon>Dothideomycetes</taxon>
        <taxon>Dothideomycetes incertae sedis</taxon>
        <taxon>Botryosphaeriales</taxon>
        <taxon>Botryosphaeriaceae</taxon>
        <taxon>Botryosphaeria</taxon>
    </lineage>
</organism>
<dbReference type="Proteomes" id="UP000572817">
    <property type="component" value="Unassembled WGS sequence"/>
</dbReference>
<reference evidence="2" key="1">
    <citation type="submission" date="2020-04" db="EMBL/GenBank/DDBJ databases">
        <title>Genome Assembly and Annotation of Botryosphaeria dothidea sdau 11-99, a Latent Pathogen of Apple Fruit Ring Rot in China.</title>
        <authorList>
            <person name="Yu C."/>
            <person name="Diao Y."/>
            <person name="Lu Q."/>
            <person name="Zhao J."/>
            <person name="Cui S."/>
            <person name="Peng C."/>
            <person name="He B."/>
            <person name="Liu H."/>
        </authorList>
    </citation>
    <scope>NUCLEOTIDE SEQUENCE [LARGE SCALE GENOMIC DNA]</scope>
    <source>
        <strain evidence="2">Sdau11-99</strain>
    </source>
</reference>
<keyword evidence="3" id="KW-1185">Reference proteome</keyword>
<gene>
    <name evidence="2" type="ORF">GTA08_BOTSDO06568</name>
</gene>
<sequence length="443" mass="48921">MTTETTTPAIKRALSEEDAGVGGVPKKNGKLSHSELREHPVRVQVGAGENSRVFNCFVDLLKTTSLYFKDELSNYYYPPNGANINQTLTLRVPNEKPEDFERAELKSLVPCDLAKLFAVARRIDARKLRNYCINGLHKKLQLIANLIINNSDLRKNLTPNAFAPWYRAARWVAHNLGGQPEYSALYQFFTDFFAYFILQVLPRLEDSLLEFLPGPFLWHIQRAINNALRRHPPCADQLSAAHSATYNKTSSTATPQTVIDLDEDPAAEPPQPASKAETEPPTPAAAARPITPHETKEGQEPGQPTGAFTDQYVKDQISAIITSSAMLRACAGFEWSKRQKAAKAANDENSSVQELSQPPRRGRGRPPMATQTKAPTQQQRRGSLSTIAGGDQEHKNAGAFFGVGSLCAYHFHSSAKMAQACEQGLKDRGGGNEVWPLMPIMKN</sequence>
<dbReference type="EMBL" id="WWBZ02000040">
    <property type="protein sequence ID" value="KAF4305889.1"/>
    <property type="molecule type" value="Genomic_DNA"/>
</dbReference>
<comment type="caution">
    <text evidence="2">The sequence shown here is derived from an EMBL/GenBank/DDBJ whole genome shotgun (WGS) entry which is preliminary data.</text>
</comment>
<feature type="region of interest" description="Disordered" evidence="1">
    <location>
        <begin position="262"/>
        <end position="308"/>
    </location>
</feature>
<feature type="compositionally biased region" description="Polar residues" evidence="1">
    <location>
        <begin position="347"/>
        <end position="356"/>
    </location>
</feature>
<accession>A0A8H4N078</accession>
<feature type="region of interest" description="Disordered" evidence="1">
    <location>
        <begin position="1"/>
        <end position="31"/>
    </location>
</feature>
<name>A0A8H4N078_9PEZI</name>
<evidence type="ECO:0000313" key="3">
    <source>
        <dbReference type="Proteomes" id="UP000572817"/>
    </source>
</evidence>
<dbReference type="AlphaFoldDB" id="A0A8H4N078"/>
<evidence type="ECO:0000256" key="1">
    <source>
        <dbReference type="SAM" id="MobiDB-lite"/>
    </source>
</evidence>
<proteinExistence type="predicted"/>
<evidence type="ECO:0000313" key="2">
    <source>
        <dbReference type="EMBL" id="KAF4305889.1"/>
    </source>
</evidence>
<feature type="region of interest" description="Disordered" evidence="1">
    <location>
        <begin position="342"/>
        <end position="392"/>
    </location>
</feature>